<name>A0A4U6XF01_9PEZI</name>
<dbReference type="EMBL" id="PJEX01000233">
    <property type="protein sequence ID" value="TKW52517.1"/>
    <property type="molecule type" value="Genomic_DNA"/>
</dbReference>
<dbReference type="Proteomes" id="UP000310108">
    <property type="component" value="Unassembled WGS sequence"/>
</dbReference>
<organism evidence="1 2">
    <name type="scientific">Colletotrichum tanaceti</name>
    <dbReference type="NCBI Taxonomy" id="1306861"/>
    <lineage>
        <taxon>Eukaryota</taxon>
        <taxon>Fungi</taxon>
        <taxon>Dikarya</taxon>
        <taxon>Ascomycota</taxon>
        <taxon>Pezizomycotina</taxon>
        <taxon>Sordariomycetes</taxon>
        <taxon>Hypocreomycetidae</taxon>
        <taxon>Glomerellales</taxon>
        <taxon>Glomerellaceae</taxon>
        <taxon>Colletotrichum</taxon>
        <taxon>Colletotrichum destructivum species complex</taxon>
    </lineage>
</organism>
<evidence type="ECO:0000313" key="2">
    <source>
        <dbReference type="Proteomes" id="UP000310108"/>
    </source>
</evidence>
<accession>A0A4U6XF01</accession>
<sequence length="71" mass="8417">MLRIVTGILAWALALASWLLVAAVGYYAVTPVLRDMRLWLSENVYGYFSWSPNLRGLRFWRRDGRRWTLRD</sequence>
<gene>
    <name evidence="1" type="ORF">CTA1_8801</name>
</gene>
<evidence type="ECO:0000313" key="1">
    <source>
        <dbReference type="EMBL" id="TKW52517.1"/>
    </source>
</evidence>
<comment type="caution">
    <text evidence="1">The sequence shown here is derived from an EMBL/GenBank/DDBJ whole genome shotgun (WGS) entry which is preliminary data.</text>
</comment>
<keyword evidence="2" id="KW-1185">Reference proteome</keyword>
<protein>
    <submittedName>
        <fullName evidence="1">Uncharacterized protein</fullName>
    </submittedName>
</protein>
<dbReference type="AlphaFoldDB" id="A0A4U6XF01"/>
<reference evidence="1 2" key="1">
    <citation type="journal article" date="2019" name="PLoS ONE">
        <title>Comparative genome analysis indicates high evolutionary potential of pathogenicity genes in Colletotrichum tanaceti.</title>
        <authorList>
            <person name="Lelwala R.V."/>
            <person name="Korhonen P.K."/>
            <person name="Young N.D."/>
            <person name="Scott J.B."/>
            <person name="Ades P.A."/>
            <person name="Gasser R.B."/>
            <person name="Taylor P.W.J."/>
        </authorList>
    </citation>
    <scope>NUCLEOTIDE SEQUENCE [LARGE SCALE GENOMIC DNA]</scope>
    <source>
        <strain evidence="1">BRIP57314</strain>
    </source>
</reference>
<proteinExistence type="predicted"/>